<proteinExistence type="predicted"/>
<dbReference type="EMBL" id="ABSU01000002">
    <property type="protein sequence ID" value="EFE36282.1"/>
    <property type="molecule type" value="Genomic_DNA"/>
</dbReference>
<evidence type="ECO:0000256" key="1">
    <source>
        <dbReference type="SAM" id="MobiDB-lite"/>
    </source>
</evidence>
<keyword evidence="3" id="KW-1185">Reference proteome</keyword>
<sequence>MAVDAGVFFSSCSQALPQRNGVDQRMGYVMKRKKESKETEGGRAEEREKERRASWVDREIGNSAGARQRCVSHWRPGNGLKALKTASNQSALSRDQEGVGHSLSSRGEGGGGGSLKPWRCRAGRSGPGGEISRMSAASKTQQREESRGEAEGGVHVRPRGPRERRKEAGSPTKSAAKALAVPEIRQLRPRFARVHA</sequence>
<evidence type="ECO:0000313" key="3">
    <source>
        <dbReference type="Proteomes" id="UP000008866"/>
    </source>
</evidence>
<feature type="compositionally biased region" description="Basic and acidic residues" evidence="1">
    <location>
        <begin position="35"/>
        <end position="60"/>
    </location>
</feature>
<dbReference type="RefSeq" id="XP_003016927.1">
    <property type="nucleotide sequence ID" value="XM_003016881.1"/>
</dbReference>
<comment type="caution">
    <text evidence="2">The sequence shown here is derived from an EMBL/GenBank/DDBJ whole genome shotgun (WGS) entry which is preliminary data.</text>
</comment>
<dbReference type="Proteomes" id="UP000008866">
    <property type="component" value="Unassembled WGS sequence"/>
</dbReference>
<feature type="compositionally biased region" description="Basic and acidic residues" evidence="1">
    <location>
        <begin position="141"/>
        <end position="168"/>
    </location>
</feature>
<gene>
    <name evidence="2" type="ORF">ARB_05221</name>
</gene>
<accession>D4ALM3</accession>
<dbReference type="AlphaFoldDB" id="D4ALM3"/>
<reference evidence="3" key="1">
    <citation type="journal article" date="2011" name="Genome Biol.">
        <title>Comparative and functional genomics provide insights into the pathogenicity of dermatophytic fungi.</title>
        <authorList>
            <person name="Burmester A."/>
            <person name="Shelest E."/>
            <person name="Gloeckner G."/>
            <person name="Heddergott C."/>
            <person name="Schindler S."/>
            <person name="Staib P."/>
            <person name="Heidel A."/>
            <person name="Felder M."/>
            <person name="Petzold A."/>
            <person name="Szafranski K."/>
            <person name="Feuermann M."/>
            <person name="Pedruzzi I."/>
            <person name="Priebe S."/>
            <person name="Groth M."/>
            <person name="Winkler R."/>
            <person name="Li W."/>
            <person name="Kniemeyer O."/>
            <person name="Schroeckh V."/>
            <person name="Hertweck C."/>
            <person name="Hube B."/>
            <person name="White T.C."/>
            <person name="Platzer M."/>
            <person name="Guthke R."/>
            <person name="Heitman J."/>
            <person name="Woestemeyer J."/>
            <person name="Zipfel P.F."/>
            <person name="Monod M."/>
            <person name="Brakhage A.A."/>
        </authorList>
    </citation>
    <scope>NUCLEOTIDE SEQUENCE [LARGE SCALE GENOMIC DNA]</scope>
    <source>
        <strain evidence="3">ATCC MYA-4681 / CBS 112371</strain>
    </source>
</reference>
<protein>
    <submittedName>
        <fullName evidence="2">Uncharacterized protein</fullName>
    </submittedName>
</protein>
<evidence type="ECO:0000313" key="2">
    <source>
        <dbReference type="EMBL" id="EFE36282.1"/>
    </source>
</evidence>
<dbReference type="GeneID" id="9526567"/>
<name>D4ALM3_ARTBC</name>
<organism evidence="2 3">
    <name type="scientific">Arthroderma benhamiae (strain ATCC MYA-4681 / CBS 112371)</name>
    <name type="common">Trichophyton mentagrophytes</name>
    <dbReference type="NCBI Taxonomy" id="663331"/>
    <lineage>
        <taxon>Eukaryota</taxon>
        <taxon>Fungi</taxon>
        <taxon>Dikarya</taxon>
        <taxon>Ascomycota</taxon>
        <taxon>Pezizomycotina</taxon>
        <taxon>Eurotiomycetes</taxon>
        <taxon>Eurotiomycetidae</taxon>
        <taxon>Onygenales</taxon>
        <taxon>Arthrodermataceae</taxon>
        <taxon>Trichophyton</taxon>
    </lineage>
</organism>
<feature type="region of interest" description="Disordered" evidence="1">
    <location>
        <begin position="30"/>
        <end position="182"/>
    </location>
</feature>
<dbReference type="KEGG" id="abe:ARB_05221"/>
<dbReference type="HOGENOM" id="CLU_1389895_0_0_1"/>